<dbReference type="EMBL" id="SPQQ01000010">
    <property type="protein sequence ID" value="TGE35919.1"/>
    <property type="molecule type" value="Genomic_DNA"/>
</dbReference>
<evidence type="ECO:0000313" key="1">
    <source>
        <dbReference type="EMBL" id="TGE35919.1"/>
    </source>
</evidence>
<keyword evidence="2" id="KW-1185">Reference proteome</keyword>
<sequence length="112" mass="12585">MRETLKSELLGLKSLVKNAENAVFVAYNEVQLAKRNLQTFEDEILLDKADGIKIDSKDAEIRTAQMREATKSYRLKVIDAEYKFEGRKVVLAGLRTELTISLALVELVKGVA</sequence>
<name>A0A4Z0R058_9FIRM</name>
<dbReference type="RefSeq" id="WP_135550912.1">
    <property type="nucleotide sequence ID" value="NZ_SPQQ01000010.1"/>
</dbReference>
<protein>
    <submittedName>
        <fullName evidence="1">Uncharacterized protein</fullName>
    </submittedName>
</protein>
<gene>
    <name evidence="1" type="ORF">E4K67_22650</name>
</gene>
<dbReference type="Proteomes" id="UP000298460">
    <property type="component" value="Unassembled WGS sequence"/>
</dbReference>
<proteinExistence type="predicted"/>
<accession>A0A4Z0R058</accession>
<reference evidence="1 2" key="1">
    <citation type="submission" date="2019-03" db="EMBL/GenBank/DDBJ databases">
        <title>Draft Genome Sequence of Desulfosporosinus fructosivorans Strain 63.6F, Isolated from Marine Sediment in the Baltic Sea.</title>
        <authorList>
            <person name="Hausmann B."/>
            <person name="Vandieken V."/>
            <person name="Pjevac P."/>
            <person name="Schreck K."/>
            <person name="Herbold C.W."/>
            <person name="Loy A."/>
        </authorList>
    </citation>
    <scope>NUCLEOTIDE SEQUENCE [LARGE SCALE GENOMIC DNA]</scope>
    <source>
        <strain evidence="1 2">63.6F</strain>
    </source>
</reference>
<evidence type="ECO:0000313" key="2">
    <source>
        <dbReference type="Proteomes" id="UP000298460"/>
    </source>
</evidence>
<dbReference type="AlphaFoldDB" id="A0A4Z0R058"/>
<organism evidence="1 2">
    <name type="scientific">Desulfosporosinus fructosivorans</name>
    <dbReference type="NCBI Taxonomy" id="2018669"/>
    <lineage>
        <taxon>Bacteria</taxon>
        <taxon>Bacillati</taxon>
        <taxon>Bacillota</taxon>
        <taxon>Clostridia</taxon>
        <taxon>Eubacteriales</taxon>
        <taxon>Desulfitobacteriaceae</taxon>
        <taxon>Desulfosporosinus</taxon>
    </lineage>
</organism>
<comment type="caution">
    <text evidence="1">The sequence shown here is derived from an EMBL/GenBank/DDBJ whole genome shotgun (WGS) entry which is preliminary data.</text>
</comment>